<evidence type="ECO:0000313" key="6">
    <source>
        <dbReference type="Proteomes" id="UP000245783"/>
    </source>
</evidence>
<dbReference type="GO" id="GO:0005737">
    <property type="term" value="C:cytoplasm"/>
    <property type="evidence" value="ECO:0007669"/>
    <property type="project" value="UniProtKB-SubCell"/>
</dbReference>
<feature type="domain" description="MIF4G" evidence="4">
    <location>
        <begin position="738"/>
        <end position="947"/>
    </location>
</feature>
<dbReference type="GeneID" id="37036498"/>
<feature type="domain" description="MIF4G" evidence="4">
    <location>
        <begin position="534"/>
        <end position="722"/>
    </location>
</feature>
<reference evidence="5 6" key="1">
    <citation type="journal article" date="2018" name="Mol. Biol. Evol.">
        <title>Broad Genomic Sampling Reveals a Smut Pathogenic Ancestry of the Fungal Clade Ustilaginomycotina.</title>
        <authorList>
            <person name="Kijpornyongpan T."/>
            <person name="Mondo S.J."/>
            <person name="Barry K."/>
            <person name="Sandor L."/>
            <person name="Lee J."/>
            <person name="Lipzen A."/>
            <person name="Pangilinan J."/>
            <person name="LaButti K."/>
            <person name="Hainaut M."/>
            <person name="Henrissat B."/>
            <person name="Grigoriev I.V."/>
            <person name="Spatafora J.W."/>
            <person name="Aime M.C."/>
        </authorList>
    </citation>
    <scope>NUCLEOTIDE SEQUENCE [LARGE SCALE GENOMIC DNA]</scope>
    <source>
        <strain evidence="5 6">MCA 4658</strain>
    </source>
</reference>
<comment type="subcellular location">
    <subcellularLocation>
        <location evidence="1">Cytoplasm</location>
    </subcellularLocation>
</comment>
<organism evidence="5 6">
    <name type="scientific">Ceraceosorus guamensis</name>
    <dbReference type="NCBI Taxonomy" id="1522189"/>
    <lineage>
        <taxon>Eukaryota</taxon>
        <taxon>Fungi</taxon>
        <taxon>Dikarya</taxon>
        <taxon>Basidiomycota</taxon>
        <taxon>Ustilaginomycotina</taxon>
        <taxon>Exobasidiomycetes</taxon>
        <taxon>Ceraceosorales</taxon>
        <taxon>Ceraceosoraceae</taxon>
        <taxon>Ceraceosorus</taxon>
    </lineage>
</organism>
<dbReference type="InParanoid" id="A0A316VT27"/>
<keyword evidence="6" id="KW-1185">Reference proteome</keyword>
<dbReference type="GO" id="GO:0003723">
    <property type="term" value="F:RNA binding"/>
    <property type="evidence" value="ECO:0007669"/>
    <property type="project" value="InterPro"/>
</dbReference>
<name>A0A316VT27_9BASI</name>
<dbReference type="Pfam" id="PF02854">
    <property type="entry name" value="MIF4G"/>
    <property type="match status" value="2"/>
</dbReference>
<feature type="region of interest" description="Disordered" evidence="3">
    <location>
        <begin position="506"/>
        <end position="528"/>
    </location>
</feature>
<dbReference type="SUPFAM" id="SSF48371">
    <property type="entry name" value="ARM repeat"/>
    <property type="match status" value="2"/>
</dbReference>
<dbReference type="Pfam" id="PF04050">
    <property type="entry name" value="Upf2"/>
    <property type="match status" value="1"/>
</dbReference>
<gene>
    <name evidence="5" type="ORF">IE81DRAFT_325800</name>
</gene>
<feature type="compositionally biased region" description="Basic and acidic residues" evidence="3">
    <location>
        <begin position="1019"/>
        <end position="1043"/>
    </location>
</feature>
<dbReference type="OrthoDB" id="27832at2759"/>
<dbReference type="EMBL" id="KZ819426">
    <property type="protein sequence ID" value="PWN40188.1"/>
    <property type="molecule type" value="Genomic_DNA"/>
</dbReference>
<dbReference type="InterPro" id="IPR039762">
    <property type="entry name" value="Nmd2/UPF2"/>
</dbReference>
<dbReference type="FunCoup" id="A0A316VT27">
    <property type="interactions" value="649"/>
</dbReference>
<feature type="compositionally biased region" description="Low complexity" evidence="3">
    <location>
        <begin position="8"/>
        <end position="33"/>
    </location>
</feature>
<evidence type="ECO:0000313" key="5">
    <source>
        <dbReference type="EMBL" id="PWN40188.1"/>
    </source>
</evidence>
<feature type="region of interest" description="Disordered" evidence="3">
    <location>
        <begin position="1107"/>
        <end position="1133"/>
    </location>
</feature>
<accession>A0A316VT27</accession>
<dbReference type="RefSeq" id="XP_025367348.1">
    <property type="nucleotide sequence ID" value="XM_025514628.1"/>
</dbReference>
<feature type="region of interest" description="Disordered" evidence="3">
    <location>
        <begin position="428"/>
        <end position="449"/>
    </location>
</feature>
<dbReference type="Proteomes" id="UP000245783">
    <property type="component" value="Unassembled WGS sequence"/>
</dbReference>
<feature type="region of interest" description="Disordered" evidence="3">
    <location>
        <begin position="1"/>
        <end position="41"/>
    </location>
</feature>
<dbReference type="STRING" id="1522189.A0A316VT27"/>
<dbReference type="GO" id="GO:0035145">
    <property type="term" value="C:exon-exon junction complex"/>
    <property type="evidence" value="ECO:0007669"/>
    <property type="project" value="TreeGrafter"/>
</dbReference>
<protein>
    <submittedName>
        <fullName evidence="5">ARM repeat-containing protein</fullName>
    </submittedName>
</protein>
<dbReference type="GO" id="GO:0000184">
    <property type="term" value="P:nuclear-transcribed mRNA catabolic process, nonsense-mediated decay"/>
    <property type="evidence" value="ECO:0007669"/>
    <property type="project" value="InterPro"/>
</dbReference>
<dbReference type="InterPro" id="IPR007193">
    <property type="entry name" value="Upf2/Nmd2_C"/>
</dbReference>
<feature type="compositionally biased region" description="Acidic residues" evidence="3">
    <location>
        <begin position="997"/>
        <end position="1009"/>
    </location>
</feature>
<dbReference type="PANTHER" id="PTHR12839:SF7">
    <property type="entry name" value="REGULATOR OF NONSENSE TRANSCRIPTS 2"/>
    <property type="match status" value="1"/>
</dbReference>
<sequence>MVAEPEAGVSGSTPTPAPTTAAAAGRAPVATSAIKQERDRRRHQLRAVNASLWGAPGRQEAPNLDSNLKKNTAFIKRLRAPGLVADAKDGLLKDLTSLKVEKYVEEIVQAIPEGLSRSSKEKDVAAASEIVSALHTRFAPDAFALPLSALLASQLALPNKTALAAQLPDAREREESSRLARQKVLLRAAAELSLVQVLRGSSSTDASDAGMAWLFGIVKELLSTDREHANVPLAISLLKGIGSTLVGMAASSSSGTVPGTAEPFAASGGTDAESSAETETQLLSSEWRERFRKLFETYFATLVKHIAKDHGRLQEQDKRNHEAYIRSGEIFEDRQQSYERMTKSFEKLYELGKSLSDLLDVPIPALSDSSTGTGIGLAINIDARTALGDQSEDTDATGKSPWEDEDSRRFYEETIDLLEMVPVSLLGKPAGRTSQWTDATEDKAEGQGHDKAVAEIKEDKAAGAGEDPAMSKQRSPATSPVVEASDAAASPVLSSSALSDAIAPIETDNADRPINSKDQQAPEEALSSGPAAQLAAILARLPEMTNRTMIDSAAVEFAFVNSKGARKRLIKQLCTIPKNRHDLIPYYSRLIATLNPYMSDVAEGVLAVLNDEFRYCQKKRSVDLRDLRAKNMTYIGELTKFKIAPIHTIFYCLRVCLEDFSGYNIQNIATFLETCGRFLLRTPQTSQRMQGMMELLRRKRAATNLNHQQVMLLDNAYFQSNPPDRSAVVQKERAPMELFVRHLIYDVLTKKTLDKVLKLLRKLHWENAQVVQWIHECFTRAWRIKYSNLHLLAILVHDLQPYHPDFAVHVVDTVCEQLRAGMETNIFKLNQRRVTTIAYLGEMYNYRLVSSDLIFDHLWSMTTFGHPGGHALPGQVCRIDAPDDYFRIRLICALLDTCGHCFDRGSLKRRLDDFLVYFNIYVLSKERPLPMDIDFMLQDTLEVLRPTFALKTSYEEAVQAADQMFAAQQRNAPAQAPDQSVVDATTPQAGEAALQAEAEEIESSDDEVDTASPHSTAARLHDESGSEHSLAHADADETIDAIKDGATGEEEDDVGRGDSTEATAEQEAEEELERELAKMMAEGPGLSATGAPRSAQRNMLDDSLPFLRRPQQHTGGSGKSEQEQVSGGGLDATNGTLMRFSLLSRKGNKQQTRNLDVPADSAIAIATRAKQLQEQAERQHLKHLVLRYEVMQDAAERKALADEMGNRGIKLTYVDKG</sequence>
<keyword evidence="2" id="KW-0963">Cytoplasm</keyword>
<feature type="region of interest" description="Disordered" evidence="3">
    <location>
        <begin position="461"/>
        <end position="486"/>
    </location>
</feature>
<feature type="region of interest" description="Disordered" evidence="3">
    <location>
        <begin position="993"/>
        <end position="1074"/>
    </location>
</feature>
<evidence type="ECO:0000256" key="3">
    <source>
        <dbReference type="SAM" id="MobiDB-lite"/>
    </source>
</evidence>
<feature type="compositionally biased region" description="Basic and acidic residues" evidence="3">
    <location>
        <begin position="440"/>
        <end position="449"/>
    </location>
</feature>
<evidence type="ECO:0000259" key="4">
    <source>
        <dbReference type="SMART" id="SM00543"/>
    </source>
</evidence>
<feature type="region of interest" description="Disordered" evidence="3">
    <location>
        <begin position="252"/>
        <end position="276"/>
    </location>
</feature>
<feature type="compositionally biased region" description="Acidic residues" evidence="3">
    <location>
        <begin position="1064"/>
        <end position="1073"/>
    </location>
</feature>
<dbReference type="Gene3D" id="4.10.80.160">
    <property type="match status" value="1"/>
</dbReference>
<dbReference type="InterPro" id="IPR003890">
    <property type="entry name" value="MIF4G-like_typ-3"/>
</dbReference>
<dbReference type="PANTHER" id="PTHR12839">
    <property type="entry name" value="NONSENSE-MEDIATED MRNA DECAY PROTEIN 2 UP-FRAMESHIFT SUPPRESSOR 2"/>
    <property type="match status" value="1"/>
</dbReference>
<proteinExistence type="predicted"/>
<dbReference type="AlphaFoldDB" id="A0A316VT27"/>
<evidence type="ECO:0000256" key="1">
    <source>
        <dbReference type="ARBA" id="ARBA00004496"/>
    </source>
</evidence>
<evidence type="ECO:0000256" key="2">
    <source>
        <dbReference type="ARBA" id="ARBA00022490"/>
    </source>
</evidence>
<feature type="region of interest" description="Disordered" evidence="3">
    <location>
        <begin position="388"/>
        <end position="408"/>
    </location>
</feature>
<dbReference type="InterPro" id="IPR016024">
    <property type="entry name" value="ARM-type_fold"/>
</dbReference>
<dbReference type="SMART" id="SM00543">
    <property type="entry name" value="MIF4G"/>
    <property type="match status" value="2"/>
</dbReference>
<dbReference type="Gene3D" id="1.25.40.180">
    <property type="match status" value="3"/>
</dbReference>
<dbReference type="FunFam" id="1.25.40.180:FF:000037">
    <property type="entry name" value="Nonsense-mediated mRNA decay factor (Upf2)"/>
    <property type="match status" value="1"/>
</dbReference>